<dbReference type="AlphaFoldDB" id="A0A820LNN8"/>
<evidence type="ECO:0000256" key="9">
    <source>
        <dbReference type="ARBA" id="ARBA00023204"/>
    </source>
</evidence>
<accession>A0A820LNN8</accession>
<keyword evidence="9" id="KW-0234">DNA repair</keyword>
<dbReference type="GO" id="GO:0070260">
    <property type="term" value="F:5'-tyrosyl-DNA phosphodiesterase activity"/>
    <property type="evidence" value="ECO:0007669"/>
    <property type="project" value="TreeGrafter"/>
</dbReference>
<evidence type="ECO:0000256" key="3">
    <source>
        <dbReference type="ARBA" id="ARBA00004322"/>
    </source>
</evidence>
<dbReference type="InterPro" id="IPR051547">
    <property type="entry name" value="TDP2-like"/>
</dbReference>
<reference evidence="12" key="1">
    <citation type="submission" date="2021-02" db="EMBL/GenBank/DDBJ databases">
        <authorList>
            <person name="Nowell W R."/>
        </authorList>
    </citation>
    <scope>NUCLEOTIDE SEQUENCE</scope>
</reference>
<evidence type="ECO:0000256" key="5">
    <source>
        <dbReference type="ARBA" id="ARBA00022723"/>
    </source>
</evidence>
<dbReference type="Proteomes" id="UP000663844">
    <property type="component" value="Unassembled WGS sequence"/>
</dbReference>
<evidence type="ECO:0000256" key="4">
    <source>
        <dbReference type="ARBA" id="ARBA00022722"/>
    </source>
</evidence>
<keyword evidence="6" id="KW-0227">DNA damage</keyword>
<keyword evidence="8" id="KW-0460">Magnesium</keyword>
<dbReference type="EMBL" id="CAJOAZ010021835">
    <property type="protein sequence ID" value="CAF4359954.1"/>
    <property type="molecule type" value="Genomic_DNA"/>
</dbReference>
<dbReference type="InterPro" id="IPR036691">
    <property type="entry name" value="Endo/exonu/phosph_ase_sf"/>
</dbReference>
<evidence type="ECO:0000313" key="12">
    <source>
        <dbReference type="EMBL" id="CAF4359954.1"/>
    </source>
</evidence>
<keyword evidence="10" id="KW-0539">Nucleus</keyword>
<evidence type="ECO:0000256" key="10">
    <source>
        <dbReference type="ARBA" id="ARBA00023242"/>
    </source>
</evidence>
<evidence type="ECO:0000256" key="7">
    <source>
        <dbReference type="ARBA" id="ARBA00022801"/>
    </source>
</evidence>
<comment type="cofactor">
    <cofactor evidence="2">
        <name>Mg(2+)</name>
        <dbReference type="ChEBI" id="CHEBI:18420"/>
    </cofactor>
</comment>
<dbReference type="GO" id="GO:0005737">
    <property type="term" value="C:cytoplasm"/>
    <property type="evidence" value="ECO:0007669"/>
    <property type="project" value="TreeGrafter"/>
</dbReference>
<proteinExistence type="predicted"/>
<evidence type="ECO:0000259" key="11">
    <source>
        <dbReference type="Pfam" id="PF03372"/>
    </source>
</evidence>
<keyword evidence="5" id="KW-0479">Metal-binding</keyword>
<dbReference type="PANTHER" id="PTHR15822:SF4">
    <property type="entry name" value="TYROSYL-DNA PHOSPHODIESTERASE 2"/>
    <property type="match status" value="1"/>
</dbReference>
<dbReference type="PANTHER" id="PTHR15822">
    <property type="entry name" value="TRAF AND TNF RECEPTOR-ASSOCIATED PROTEIN"/>
    <property type="match status" value="1"/>
</dbReference>
<evidence type="ECO:0000256" key="8">
    <source>
        <dbReference type="ARBA" id="ARBA00022842"/>
    </source>
</evidence>
<evidence type="ECO:0000256" key="6">
    <source>
        <dbReference type="ARBA" id="ARBA00022763"/>
    </source>
</evidence>
<evidence type="ECO:0000313" key="13">
    <source>
        <dbReference type="Proteomes" id="UP000663844"/>
    </source>
</evidence>
<comment type="cofactor">
    <cofactor evidence="1">
        <name>Mn(2+)</name>
        <dbReference type="ChEBI" id="CHEBI:29035"/>
    </cofactor>
</comment>
<keyword evidence="4" id="KW-0540">Nuclease</keyword>
<dbReference type="Pfam" id="PF03372">
    <property type="entry name" value="Exo_endo_phos"/>
    <property type="match status" value="1"/>
</dbReference>
<comment type="caution">
    <text evidence="12">The sequence shown here is derived from an EMBL/GenBank/DDBJ whole genome shotgun (WGS) entry which is preliminary data.</text>
</comment>
<dbReference type="GO" id="GO:0046872">
    <property type="term" value="F:metal ion binding"/>
    <property type="evidence" value="ECO:0007669"/>
    <property type="project" value="UniProtKB-KW"/>
</dbReference>
<keyword evidence="7" id="KW-0378">Hydrolase</keyword>
<organism evidence="12 13">
    <name type="scientific">Adineta steineri</name>
    <dbReference type="NCBI Taxonomy" id="433720"/>
    <lineage>
        <taxon>Eukaryota</taxon>
        <taxon>Metazoa</taxon>
        <taxon>Spiralia</taxon>
        <taxon>Gnathifera</taxon>
        <taxon>Rotifera</taxon>
        <taxon>Eurotatoria</taxon>
        <taxon>Bdelloidea</taxon>
        <taxon>Adinetida</taxon>
        <taxon>Adinetidae</taxon>
        <taxon>Adineta</taxon>
    </lineage>
</organism>
<feature type="domain" description="Endonuclease/exonuclease/phosphatase" evidence="11">
    <location>
        <begin position="5"/>
        <end position="83"/>
    </location>
</feature>
<feature type="non-terminal residue" evidence="12">
    <location>
        <position position="1"/>
    </location>
</feature>
<sequence>LCQFITWNIHSDFSFTNFRYQAILKTLQKLLPDIICLQEVTFDFLNLLLNEIWLQENNYYIIIMGNILDHNQKQSYGQLMLTKNFHARAFSICPLYLSEDSSSIIQQEAKKYIIARFELHSEVTIDLINLHLNDVDEKRCQTLEYFFKTMNMQNYMLIGDFNFGDNHIKEQHILQKYQFQIHDLWKDIYDIEE</sequence>
<dbReference type="GO" id="GO:0004518">
    <property type="term" value="F:nuclease activity"/>
    <property type="evidence" value="ECO:0007669"/>
    <property type="project" value="UniProtKB-KW"/>
</dbReference>
<dbReference type="InterPro" id="IPR005135">
    <property type="entry name" value="Endo/exonuclease/phosphatase"/>
</dbReference>
<evidence type="ECO:0000256" key="2">
    <source>
        <dbReference type="ARBA" id="ARBA00001946"/>
    </source>
</evidence>
<dbReference type="GO" id="GO:0016605">
    <property type="term" value="C:PML body"/>
    <property type="evidence" value="ECO:0007669"/>
    <property type="project" value="UniProtKB-SubCell"/>
</dbReference>
<feature type="non-terminal residue" evidence="12">
    <location>
        <position position="193"/>
    </location>
</feature>
<name>A0A820LNN8_9BILA</name>
<dbReference type="SUPFAM" id="SSF56219">
    <property type="entry name" value="DNase I-like"/>
    <property type="match status" value="1"/>
</dbReference>
<evidence type="ECO:0000256" key="1">
    <source>
        <dbReference type="ARBA" id="ARBA00001936"/>
    </source>
</evidence>
<comment type="subcellular location">
    <subcellularLocation>
        <location evidence="3">Nucleus</location>
        <location evidence="3">PML body</location>
    </subcellularLocation>
</comment>
<dbReference type="GO" id="GO:0006302">
    <property type="term" value="P:double-strand break repair"/>
    <property type="evidence" value="ECO:0007669"/>
    <property type="project" value="TreeGrafter"/>
</dbReference>
<protein>
    <recommendedName>
        <fullName evidence="11">Endonuclease/exonuclease/phosphatase domain-containing protein</fullName>
    </recommendedName>
</protein>
<dbReference type="Gene3D" id="3.60.10.10">
    <property type="entry name" value="Endonuclease/exonuclease/phosphatase"/>
    <property type="match status" value="1"/>
</dbReference>
<gene>
    <name evidence="12" type="ORF">OXD698_LOCUS49251</name>
</gene>
<dbReference type="GO" id="GO:0003697">
    <property type="term" value="F:single-stranded DNA binding"/>
    <property type="evidence" value="ECO:0007669"/>
    <property type="project" value="TreeGrafter"/>
</dbReference>